<feature type="transmembrane region" description="Helical" evidence="1">
    <location>
        <begin position="74"/>
        <end position="92"/>
    </location>
</feature>
<sequence>MKRKMLIIILIIFAVAWLGVIFFMSSQTAAESDQISKRVTKAAVIIGEKAGVIEYGASNSEEILKEYNISVRKFAHVAMYFLLASLIFIALWQLRVKKLLSVIISFLICIYIALVDEINQMNFAGRNSGVISEGINDIYKDFVGIITAILILFIIRIINEIRSKKVQ</sequence>
<gene>
    <name evidence="3" type="primary">vanZ</name>
    <name evidence="3" type="ORF">EHE19_017400</name>
</gene>
<protein>
    <submittedName>
        <fullName evidence="3">VanZ family protein</fullName>
    </submittedName>
</protein>
<accession>A0A4U7JFW5</accession>
<evidence type="ECO:0000313" key="4">
    <source>
        <dbReference type="Proteomes" id="UP000306409"/>
    </source>
</evidence>
<proteinExistence type="predicted"/>
<dbReference type="InterPro" id="IPR006976">
    <property type="entry name" value="VanZ-like"/>
</dbReference>
<dbReference type="Pfam" id="PF04892">
    <property type="entry name" value="VanZ"/>
    <property type="match status" value="1"/>
</dbReference>
<dbReference type="Proteomes" id="UP000306409">
    <property type="component" value="Chromosome"/>
</dbReference>
<dbReference type="KEGG" id="rher:EHE19_017400"/>
<evidence type="ECO:0000259" key="2">
    <source>
        <dbReference type="Pfam" id="PF04892"/>
    </source>
</evidence>
<reference evidence="3 4" key="1">
    <citation type="submission" date="2020-09" db="EMBL/GenBank/DDBJ databases">
        <title>Characterization and genome sequencing of Ruminiclostridium sp. nov. MA18.</title>
        <authorList>
            <person name="Rettenmaier R."/>
            <person name="Kowollik M.-L."/>
            <person name="Liebl W."/>
            <person name="Zverlov V."/>
        </authorList>
    </citation>
    <scope>NUCLEOTIDE SEQUENCE [LARGE SCALE GENOMIC DNA]</scope>
    <source>
        <strain evidence="3 4">MA18</strain>
    </source>
</reference>
<keyword evidence="4" id="KW-1185">Reference proteome</keyword>
<dbReference type="EMBL" id="CP061336">
    <property type="protein sequence ID" value="QNU66602.1"/>
    <property type="molecule type" value="Genomic_DNA"/>
</dbReference>
<keyword evidence="1" id="KW-0472">Membrane</keyword>
<feature type="transmembrane region" description="Helical" evidence="1">
    <location>
        <begin position="99"/>
        <end position="118"/>
    </location>
</feature>
<evidence type="ECO:0000256" key="1">
    <source>
        <dbReference type="SAM" id="Phobius"/>
    </source>
</evidence>
<keyword evidence="1" id="KW-0812">Transmembrane</keyword>
<dbReference type="AlphaFoldDB" id="A0A4U7JFW5"/>
<dbReference type="OrthoDB" id="291892at2"/>
<keyword evidence="1" id="KW-1133">Transmembrane helix</keyword>
<evidence type="ECO:0000313" key="3">
    <source>
        <dbReference type="EMBL" id="QNU66602.1"/>
    </source>
</evidence>
<name>A0A4U7JFW5_9FIRM</name>
<feature type="domain" description="VanZ-like" evidence="2">
    <location>
        <begin position="11"/>
        <end position="155"/>
    </location>
</feature>
<dbReference type="RefSeq" id="WP_137697369.1">
    <property type="nucleotide sequence ID" value="NZ_CP061336.1"/>
</dbReference>
<organism evidence="3 4">
    <name type="scientific">Ruminiclostridium herbifermentans</name>
    <dbReference type="NCBI Taxonomy" id="2488810"/>
    <lineage>
        <taxon>Bacteria</taxon>
        <taxon>Bacillati</taxon>
        <taxon>Bacillota</taxon>
        <taxon>Clostridia</taxon>
        <taxon>Eubacteriales</taxon>
        <taxon>Oscillospiraceae</taxon>
        <taxon>Ruminiclostridium</taxon>
    </lineage>
</organism>
<dbReference type="NCBIfam" id="NF037970">
    <property type="entry name" value="vanZ_1"/>
    <property type="match status" value="1"/>
</dbReference>
<feature type="transmembrane region" description="Helical" evidence="1">
    <location>
        <begin position="138"/>
        <end position="158"/>
    </location>
</feature>